<proteinExistence type="predicted"/>
<name>A0ACB5SSL7_AMBMO</name>
<gene>
    <name evidence="1" type="ORF">Amon02_000047200</name>
</gene>
<comment type="caution">
    <text evidence="1">The sequence shown here is derived from an EMBL/GenBank/DDBJ whole genome shotgun (WGS) entry which is preliminary data.</text>
</comment>
<reference evidence="1" key="1">
    <citation type="submission" date="2023-04" db="EMBL/GenBank/DDBJ databases">
        <title>Ambrosiozyma monospora NBRC 10751.</title>
        <authorList>
            <person name="Ichikawa N."/>
            <person name="Sato H."/>
            <person name="Tonouchi N."/>
        </authorList>
    </citation>
    <scope>NUCLEOTIDE SEQUENCE</scope>
    <source>
        <strain evidence="1">NBRC 10751</strain>
    </source>
</reference>
<evidence type="ECO:0000313" key="2">
    <source>
        <dbReference type="Proteomes" id="UP001165064"/>
    </source>
</evidence>
<keyword evidence="2" id="KW-1185">Reference proteome</keyword>
<sequence length="229" mass="25926">MGYSSRTVNSSLDVWLTLESGTEIVSIQSQDSSTANCNKTIQIFYDQTLVSYMEEQQQKPEADHQRFMESLSCTQVHNQHLFKEDNSKPDTAVNCAHNLFLANNQSRHSNIEGPKPVLIHAKQQKPATNAIDQQNLFLCHSNLEGPQSTFIYGEQLKIATIVTGKQHLFLQTTESVIQISKVQNSAFAMSVFNTDVYPMLISMIKVNVFVQTMCTSFYRELLPNMHDQS</sequence>
<organism evidence="1 2">
    <name type="scientific">Ambrosiozyma monospora</name>
    <name type="common">Yeast</name>
    <name type="synonym">Endomycopsis monosporus</name>
    <dbReference type="NCBI Taxonomy" id="43982"/>
    <lineage>
        <taxon>Eukaryota</taxon>
        <taxon>Fungi</taxon>
        <taxon>Dikarya</taxon>
        <taxon>Ascomycota</taxon>
        <taxon>Saccharomycotina</taxon>
        <taxon>Pichiomycetes</taxon>
        <taxon>Pichiales</taxon>
        <taxon>Pichiaceae</taxon>
        <taxon>Ambrosiozyma</taxon>
    </lineage>
</organism>
<protein>
    <submittedName>
        <fullName evidence="1">Unnamed protein product</fullName>
    </submittedName>
</protein>
<dbReference type="EMBL" id="BSXS01000158">
    <property type="protein sequence ID" value="GME71143.1"/>
    <property type="molecule type" value="Genomic_DNA"/>
</dbReference>
<accession>A0ACB5SSL7</accession>
<evidence type="ECO:0000313" key="1">
    <source>
        <dbReference type="EMBL" id="GME71143.1"/>
    </source>
</evidence>
<dbReference type="Proteomes" id="UP001165064">
    <property type="component" value="Unassembled WGS sequence"/>
</dbReference>